<comment type="caution">
    <text evidence="12">The sequence shown here is derived from an EMBL/GenBank/DDBJ whole genome shotgun (WGS) entry which is preliminary data.</text>
</comment>
<dbReference type="InterPro" id="IPR044068">
    <property type="entry name" value="CB"/>
</dbReference>
<dbReference type="PANTHER" id="PTHR30349">
    <property type="entry name" value="PHAGE INTEGRASE-RELATED"/>
    <property type="match status" value="1"/>
</dbReference>
<name>A0A7U8C6G5_NEPCE</name>
<evidence type="ECO:0000259" key="10">
    <source>
        <dbReference type="PROSITE" id="PS51898"/>
    </source>
</evidence>
<keyword evidence="13" id="KW-1185">Reference proteome</keyword>
<dbReference type="GO" id="GO:0015074">
    <property type="term" value="P:DNA integration"/>
    <property type="evidence" value="ECO:0007669"/>
    <property type="project" value="UniProtKB-KW"/>
</dbReference>
<evidence type="ECO:0000256" key="7">
    <source>
        <dbReference type="ARBA" id="ARBA00037721"/>
    </source>
</evidence>
<dbReference type="InterPro" id="IPR010998">
    <property type="entry name" value="Integrase_recombinase_N"/>
</dbReference>
<evidence type="ECO:0000256" key="2">
    <source>
        <dbReference type="ARBA" id="ARBA00008857"/>
    </source>
</evidence>
<evidence type="ECO:0000256" key="5">
    <source>
        <dbReference type="ARBA" id="ARBA00023125"/>
    </source>
</evidence>
<dbReference type="GO" id="GO:0003677">
    <property type="term" value="F:DNA binding"/>
    <property type="evidence" value="ECO:0007669"/>
    <property type="project" value="UniProtKB-UniRule"/>
</dbReference>
<feature type="domain" description="Tyr recombinase" evidence="10">
    <location>
        <begin position="103"/>
        <end position="318"/>
    </location>
</feature>
<comment type="subunit">
    <text evidence="8">Forms a cyclic heterotetrameric complex composed of two molecules of XerC and two molecules of XerD.</text>
</comment>
<dbReference type="NCBIfam" id="TIGR02249">
    <property type="entry name" value="integrase_gron"/>
    <property type="match status" value="1"/>
</dbReference>
<evidence type="ECO:0000256" key="8">
    <source>
        <dbReference type="ARBA" id="ARBA00038613"/>
    </source>
</evidence>
<protein>
    <submittedName>
        <fullName evidence="12">Site-specific recombinase</fullName>
    </submittedName>
</protein>
<dbReference type="OrthoDB" id="9801717at2"/>
<keyword evidence="3" id="KW-0963">Cytoplasm</keyword>
<dbReference type="AlphaFoldDB" id="A0A7U8C6G5"/>
<dbReference type="EMBL" id="AAOW01000004">
    <property type="protein sequence ID" value="EAR62174.1"/>
    <property type="molecule type" value="Genomic_DNA"/>
</dbReference>
<evidence type="ECO:0000256" key="6">
    <source>
        <dbReference type="ARBA" id="ARBA00023172"/>
    </source>
</evidence>
<dbReference type="PROSITE" id="PS51898">
    <property type="entry name" value="TYR_RECOMBINASE"/>
    <property type="match status" value="1"/>
</dbReference>
<dbReference type="Gene3D" id="1.10.150.130">
    <property type="match status" value="1"/>
</dbReference>
<dbReference type="Gene3D" id="1.10.443.10">
    <property type="entry name" value="Intergrase catalytic core"/>
    <property type="match status" value="1"/>
</dbReference>
<sequence>MASQFIQSLREHIRARNYSKRTEKTYVHWVLDFIRFHNRIHPQKLGVPEIVRYLEYLAVKRQVSPSTQRTALNALVYLYKHYFGRDESLLQLGSFKRATKPKKIPTVLTQHEIRLIFQHLQGDYLLCAKLMYGSGLRLMEACRLRIKDIDLDRLSIHIFEGKGKKQRITTLSEFCVSELKNQIAHARLCWQEDKLCHDWGGCYLPPALSRKYPNAPFEFSWQYLLPTKKRLVDERNDNAIRRHHLHERSMQREFKRAVLKSGIAKQATCHSLRHSFATHLLERGADIRTVQEQLGHSDVRTTEIYTHVLNRGGRAVISPLSDI</sequence>
<dbReference type="PANTHER" id="PTHR30349:SF64">
    <property type="entry name" value="PROPHAGE INTEGRASE INTD-RELATED"/>
    <property type="match status" value="1"/>
</dbReference>
<keyword evidence="6" id="KW-0233">DNA recombination</keyword>
<organism evidence="12 13">
    <name type="scientific">Neptuniibacter caesariensis</name>
    <dbReference type="NCBI Taxonomy" id="207954"/>
    <lineage>
        <taxon>Bacteria</taxon>
        <taxon>Pseudomonadati</taxon>
        <taxon>Pseudomonadota</taxon>
        <taxon>Gammaproteobacteria</taxon>
        <taxon>Oceanospirillales</taxon>
        <taxon>Oceanospirillaceae</taxon>
        <taxon>Neptuniibacter</taxon>
    </lineage>
</organism>
<keyword evidence="5 9" id="KW-0238">DNA-binding</keyword>
<dbReference type="PROSITE" id="PS51900">
    <property type="entry name" value="CB"/>
    <property type="match status" value="1"/>
</dbReference>
<dbReference type="Pfam" id="PF00589">
    <property type="entry name" value="Phage_integrase"/>
    <property type="match status" value="1"/>
</dbReference>
<proteinExistence type="inferred from homology"/>
<evidence type="ECO:0000259" key="11">
    <source>
        <dbReference type="PROSITE" id="PS51900"/>
    </source>
</evidence>
<dbReference type="Pfam" id="PF13495">
    <property type="entry name" value="Phage_int_SAM_4"/>
    <property type="match status" value="1"/>
</dbReference>
<dbReference type="SUPFAM" id="SSF56349">
    <property type="entry name" value="DNA breaking-rejoining enzymes"/>
    <property type="match status" value="1"/>
</dbReference>
<feature type="domain" description="Core-binding (CB)" evidence="11">
    <location>
        <begin position="1"/>
        <end position="83"/>
    </location>
</feature>
<dbReference type="InterPro" id="IPR011010">
    <property type="entry name" value="DNA_brk_join_enz"/>
</dbReference>
<dbReference type="Proteomes" id="UP000002171">
    <property type="component" value="Unassembled WGS sequence"/>
</dbReference>
<dbReference type="InterPro" id="IPR004107">
    <property type="entry name" value="Integrase_SAM-like_N"/>
</dbReference>
<dbReference type="InterPro" id="IPR013762">
    <property type="entry name" value="Integrase-like_cat_sf"/>
</dbReference>
<evidence type="ECO:0000313" key="12">
    <source>
        <dbReference type="EMBL" id="EAR62174.1"/>
    </source>
</evidence>
<evidence type="ECO:0000313" key="13">
    <source>
        <dbReference type="Proteomes" id="UP000002171"/>
    </source>
</evidence>
<keyword evidence="4" id="KW-0229">DNA integration</keyword>
<evidence type="ECO:0000256" key="3">
    <source>
        <dbReference type="ARBA" id="ARBA00022490"/>
    </source>
</evidence>
<dbReference type="InterPro" id="IPR002104">
    <property type="entry name" value="Integrase_catalytic"/>
</dbReference>
<evidence type="ECO:0000256" key="1">
    <source>
        <dbReference type="ARBA" id="ARBA00004496"/>
    </source>
</evidence>
<reference evidence="12 13" key="1">
    <citation type="submission" date="2006-02" db="EMBL/GenBank/DDBJ databases">
        <authorList>
            <person name="Pinhassi J."/>
            <person name="Pedros-Alio C."/>
            <person name="Ferriera S."/>
            <person name="Johnson J."/>
            <person name="Kravitz S."/>
            <person name="Halpern A."/>
            <person name="Remington K."/>
            <person name="Beeson K."/>
            <person name="Tran B."/>
            <person name="Rogers Y.-H."/>
            <person name="Friedman R."/>
            <person name="Venter J.C."/>
        </authorList>
    </citation>
    <scope>NUCLEOTIDE SEQUENCE [LARGE SCALE GENOMIC DNA]</scope>
    <source>
        <strain evidence="12 13">MED92</strain>
    </source>
</reference>
<dbReference type="InterPro" id="IPR011946">
    <property type="entry name" value="Integrase_integron-type"/>
</dbReference>
<comment type="function">
    <text evidence="7">Site-specific tyrosine recombinase, which acts by catalyzing the cutting and rejoining of the recombining DNA molecules. The XerC-XerD complex is essential to convert dimers of the bacterial chromosome into monomers to permit their segregation at cell division. It also contributes to the segregational stability of plasmids.</text>
</comment>
<comment type="subcellular location">
    <subcellularLocation>
        <location evidence="1">Cytoplasm</location>
    </subcellularLocation>
</comment>
<dbReference type="RefSeq" id="WP_007019811.1">
    <property type="nucleotide sequence ID" value="NZ_CH724125.1"/>
</dbReference>
<dbReference type="InterPro" id="IPR050090">
    <property type="entry name" value="Tyrosine_recombinase_XerCD"/>
</dbReference>
<evidence type="ECO:0000256" key="9">
    <source>
        <dbReference type="PROSITE-ProRule" id="PRU01248"/>
    </source>
</evidence>
<dbReference type="GO" id="GO:0005737">
    <property type="term" value="C:cytoplasm"/>
    <property type="evidence" value="ECO:0007669"/>
    <property type="project" value="UniProtKB-SubCell"/>
</dbReference>
<accession>A0A7U8C6G5</accession>
<evidence type="ECO:0000256" key="4">
    <source>
        <dbReference type="ARBA" id="ARBA00022908"/>
    </source>
</evidence>
<gene>
    <name evidence="12" type="ORF">MED92_10724</name>
</gene>
<dbReference type="GO" id="GO:0006310">
    <property type="term" value="P:DNA recombination"/>
    <property type="evidence" value="ECO:0007669"/>
    <property type="project" value="UniProtKB-KW"/>
</dbReference>
<dbReference type="FunFam" id="1.10.443.10:FF:000007">
    <property type="entry name" value="Tyrosine recombinase XerC"/>
    <property type="match status" value="1"/>
</dbReference>
<comment type="similarity">
    <text evidence="2">Belongs to the 'phage' integrase family.</text>
</comment>